<reference evidence="2" key="1">
    <citation type="journal article" date="2023" name="Nat. Plants">
        <title>Single-cell RNA sequencing provides a high-resolution roadmap for understanding the multicellular compartmentation of specialized metabolism.</title>
        <authorList>
            <person name="Sun S."/>
            <person name="Shen X."/>
            <person name="Li Y."/>
            <person name="Li Y."/>
            <person name="Wang S."/>
            <person name="Li R."/>
            <person name="Zhang H."/>
            <person name="Shen G."/>
            <person name="Guo B."/>
            <person name="Wei J."/>
            <person name="Xu J."/>
            <person name="St-Pierre B."/>
            <person name="Chen S."/>
            <person name="Sun C."/>
        </authorList>
    </citation>
    <scope>NUCLEOTIDE SEQUENCE [LARGE SCALE GENOMIC DNA]</scope>
</reference>
<evidence type="ECO:0000313" key="1">
    <source>
        <dbReference type="EMBL" id="KAI5653364.1"/>
    </source>
</evidence>
<dbReference type="Proteomes" id="UP001060085">
    <property type="component" value="Linkage Group LG07"/>
</dbReference>
<evidence type="ECO:0000313" key="2">
    <source>
        <dbReference type="Proteomes" id="UP001060085"/>
    </source>
</evidence>
<organism evidence="1 2">
    <name type="scientific">Catharanthus roseus</name>
    <name type="common">Madagascar periwinkle</name>
    <name type="synonym">Vinca rosea</name>
    <dbReference type="NCBI Taxonomy" id="4058"/>
    <lineage>
        <taxon>Eukaryota</taxon>
        <taxon>Viridiplantae</taxon>
        <taxon>Streptophyta</taxon>
        <taxon>Embryophyta</taxon>
        <taxon>Tracheophyta</taxon>
        <taxon>Spermatophyta</taxon>
        <taxon>Magnoliopsida</taxon>
        <taxon>eudicotyledons</taxon>
        <taxon>Gunneridae</taxon>
        <taxon>Pentapetalae</taxon>
        <taxon>asterids</taxon>
        <taxon>lamiids</taxon>
        <taxon>Gentianales</taxon>
        <taxon>Apocynaceae</taxon>
        <taxon>Rauvolfioideae</taxon>
        <taxon>Vinceae</taxon>
        <taxon>Catharanthinae</taxon>
        <taxon>Catharanthus</taxon>
    </lineage>
</organism>
<gene>
    <name evidence="1" type="ORF">M9H77_30551</name>
</gene>
<protein>
    <submittedName>
        <fullName evidence="1">Uncharacterized protein</fullName>
    </submittedName>
</protein>
<keyword evidence="2" id="KW-1185">Reference proteome</keyword>
<dbReference type="EMBL" id="CM044707">
    <property type="protein sequence ID" value="KAI5653364.1"/>
    <property type="molecule type" value="Genomic_DNA"/>
</dbReference>
<name>A0ACB9ZXW7_CATRO</name>
<accession>A0ACB9ZXW7</accession>
<comment type="caution">
    <text evidence="1">The sequence shown here is derived from an EMBL/GenBank/DDBJ whole genome shotgun (WGS) entry which is preliminary data.</text>
</comment>
<proteinExistence type="predicted"/>
<sequence>MFMDDNDETTQESEEFTFSEKEEVHQEIMERRQDDLPSFEEPRQITSEVEEYLLGNKIEFEEVNLEKENEGRLEIQEGHVEEQQETGIEVIDKSEAVNIPTNKLNYFLANDSLCMQESRKQPKEKEEKKFKAEKFLRFSKKLLNYFENHIY</sequence>